<gene>
    <name evidence="2" type="ORF">G4Y79_19490</name>
</gene>
<evidence type="ECO:0000313" key="3">
    <source>
        <dbReference type="Proteomes" id="UP000594468"/>
    </source>
</evidence>
<dbReference type="AlphaFoldDB" id="A0A7S8E7K8"/>
<feature type="domain" description="CHAD" evidence="1">
    <location>
        <begin position="20"/>
        <end position="303"/>
    </location>
</feature>
<dbReference type="InterPro" id="IPR038186">
    <property type="entry name" value="CHAD_dom_sf"/>
</dbReference>
<dbReference type="PANTHER" id="PTHR39339:SF1">
    <property type="entry name" value="CHAD DOMAIN-CONTAINING PROTEIN"/>
    <property type="match status" value="1"/>
</dbReference>
<reference evidence="2 3" key="1">
    <citation type="submission" date="2020-02" db="EMBL/GenBank/DDBJ databases">
        <authorList>
            <person name="Zheng R.K."/>
            <person name="Sun C.M."/>
        </authorList>
    </citation>
    <scope>NUCLEOTIDE SEQUENCE [LARGE SCALE GENOMIC DNA]</scope>
    <source>
        <strain evidence="3">rifampicinis</strain>
    </source>
</reference>
<accession>A0A7S8E7K8</accession>
<dbReference type="InterPro" id="IPR007899">
    <property type="entry name" value="CHAD_dom"/>
</dbReference>
<dbReference type="Proteomes" id="UP000594468">
    <property type="component" value="Chromosome"/>
</dbReference>
<dbReference type="RefSeq" id="WP_195169921.1">
    <property type="nucleotide sequence ID" value="NZ_CP062983.1"/>
</dbReference>
<organism evidence="2 3">
    <name type="scientific">Phototrophicus methaneseepsis</name>
    <dbReference type="NCBI Taxonomy" id="2710758"/>
    <lineage>
        <taxon>Bacteria</taxon>
        <taxon>Bacillati</taxon>
        <taxon>Chloroflexota</taxon>
        <taxon>Candidatus Thermofontia</taxon>
        <taxon>Phototrophicales</taxon>
        <taxon>Phototrophicaceae</taxon>
        <taxon>Phototrophicus</taxon>
    </lineage>
</organism>
<evidence type="ECO:0000259" key="1">
    <source>
        <dbReference type="PROSITE" id="PS51708"/>
    </source>
</evidence>
<dbReference type="PROSITE" id="PS51708">
    <property type="entry name" value="CHAD"/>
    <property type="match status" value="1"/>
</dbReference>
<keyword evidence="3" id="KW-1185">Reference proteome</keyword>
<protein>
    <submittedName>
        <fullName evidence="2">CHAD domain-containing protein</fullName>
    </submittedName>
</protein>
<dbReference type="KEGG" id="pmet:G4Y79_19490"/>
<proteinExistence type="predicted"/>
<dbReference type="Pfam" id="PF05235">
    <property type="entry name" value="CHAD"/>
    <property type="match status" value="1"/>
</dbReference>
<name>A0A7S8E7K8_9CHLR</name>
<evidence type="ECO:0000313" key="2">
    <source>
        <dbReference type="EMBL" id="QPC81850.1"/>
    </source>
</evidence>
<dbReference type="Gene3D" id="1.40.20.10">
    <property type="entry name" value="CHAD domain"/>
    <property type="match status" value="1"/>
</dbReference>
<dbReference type="EMBL" id="CP062983">
    <property type="protein sequence ID" value="QPC81850.1"/>
    <property type="molecule type" value="Genomic_DNA"/>
</dbReference>
<dbReference type="SMART" id="SM00880">
    <property type="entry name" value="CHAD"/>
    <property type="match status" value="1"/>
</dbReference>
<sequence length="318" mass="35961">MISEKSMARLEAHLSPIGGEDTVAQAGRKILLQNFVKIAQNEEGSRAGEDIEFVHDMRVATRRTRSAVRVFDPYLKGKALAPYTKAIRKTARRLGRVRDLDVMIADLTAYQAELEGAPAEAIKSIIELLIVKRDNAREKLVSWFDSKKYRDFSKKYAQFLLDDGKGVVEPDSLIEPHQVRHVAPLMIYDALAAVRAYDVVIADADFETLHALRVAFKRLRYTIDSFKDVLGTTATAYIDEIKAMQDYLGRLNDVVVAHERLEELGKLTAEQIAARDAYLAKLEQEANERVTNFIQEAWEPFNKRVVQSKLSNAILALR</sequence>
<dbReference type="PANTHER" id="PTHR39339">
    <property type="entry name" value="SLR1444 PROTEIN"/>
    <property type="match status" value="1"/>
</dbReference>